<keyword evidence="2" id="KW-0677">Repeat</keyword>
<evidence type="ECO:0000313" key="4">
    <source>
        <dbReference type="Proteomes" id="UP000006591"/>
    </source>
</evidence>
<dbReference type="Gene3D" id="3.80.10.10">
    <property type="entry name" value="Ribonuclease Inhibitor"/>
    <property type="match status" value="2"/>
</dbReference>
<dbReference type="HOGENOM" id="CLU_014610_0_0_1"/>
<organism evidence="3">
    <name type="scientific">Oryza nivara</name>
    <name type="common">Indian wild rice</name>
    <name type="synonym">Oryza sativa f. spontanea</name>
    <dbReference type="NCBI Taxonomy" id="4536"/>
    <lineage>
        <taxon>Eukaryota</taxon>
        <taxon>Viridiplantae</taxon>
        <taxon>Streptophyta</taxon>
        <taxon>Embryophyta</taxon>
        <taxon>Tracheophyta</taxon>
        <taxon>Spermatophyta</taxon>
        <taxon>Magnoliopsida</taxon>
        <taxon>Liliopsida</taxon>
        <taxon>Poales</taxon>
        <taxon>Poaceae</taxon>
        <taxon>BOP clade</taxon>
        <taxon>Oryzoideae</taxon>
        <taxon>Oryzeae</taxon>
        <taxon>Oryzinae</taxon>
        <taxon>Oryza</taxon>
    </lineage>
</organism>
<dbReference type="InterPro" id="IPR032675">
    <property type="entry name" value="LRR_dom_sf"/>
</dbReference>
<reference evidence="3" key="2">
    <citation type="submission" date="2018-04" db="EMBL/GenBank/DDBJ databases">
        <title>OnivRS2 (Oryza nivara Reference Sequence Version 2).</title>
        <authorList>
            <person name="Zhang J."/>
            <person name="Kudrna D."/>
            <person name="Lee S."/>
            <person name="Talag J."/>
            <person name="Rajasekar S."/>
            <person name="Welchert J."/>
            <person name="Hsing Y.-I."/>
            <person name="Wing R.A."/>
        </authorList>
    </citation>
    <scope>NUCLEOTIDE SEQUENCE [LARGE SCALE GENOMIC DNA]</scope>
    <source>
        <strain evidence="3">SL10</strain>
    </source>
</reference>
<dbReference type="SMART" id="SM00369">
    <property type="entry name" value="LRR_TYP"/>
    <property type="match status" value="4"/>
</dbReference>
<dbReference type="EnsemblPlants" id="ONIVA11G05120.1">
    <property type="protein sequence ID" value="ONIVA11G05120.1"/>
    <property type="gene ID" value="ONIVA11G05120"/>
</dbReference>
<protein>
    <submittedName>
        <fullName evidence="3">Uncharacterized protein</fullName>
    </submittedName>
</protein>
<dbReference type="OMA" id="WIRMTSK"/>
<evidence type="ECO:0000256" key="2">
    <source>
        <dbReference type="ARBA" id="ARBA00022737"/>
    </source>
</evidence>
<dbReference type="STRING" id="4536.A0A0E0IZ00"/>
<dbReference type="Proteomes" id="UP000006591">
    <property type="component" value="Chromosome 11"/>
</dbReference>
<dbReference type="InterPro" id="IPR003591">
    <property type="entry name" value="Leu-rich_rpt_typical-subtyp"/>
</dbReference>
<proteinExistence type="predicted"/>
<name>A0A0E0IZ00_ORYNI</name>
<dbReference type="Gramene" id="ONIVA11G05120.1">
    <property type="protein sequence ID" value="ONIVA11G05120.1"/>
    <property type="gene ID" value="ONIVA11G05120"/>
</dbReference>
<sequence length="791" mass="90576">MKVQLMKPPPPEEAGEIHESFVMSLGQQLAAAVAEQLQEYRERKDYAGLWGSMESYGTWPDYADLLVVENLYSPMQPIDLEYYVGIPLPSYWTGSRWLISTVSQQVSTSARSAKDISKAVVGHDDDEEHWHRAALRCFHYALLHLLFPCEQDNNSNTTSHYALTSEELIRQWAAQGFLATTNCSSEASKATETAAHFLIYHHLVASHLSEHEIFHEEEEVGLKNKRWIRMTSKQQGMENQAWHLSTQLLGKEESNDPTTFILRHFLHTSSLLNLIDNILPKLPCLRVLDLSYTQLESLPPTVWCLSNLILLSLRGCRAIKSLHSVSNSGGSHPENEKHRMMNNLLYLDLTLLSINIFPNDFFQGMTKLEELMLAGCSSLVELPCSISALSSLLTLEVTGTKLTSLPSSMFAGMQKLQSLKLIDNKLLNSIPMSILEARGLKELHIQGWHSRMQEEINLDGHPTLNSFSLINAPHIKRLSLQGCMKLECVDLRDLGTLEDLDLSATAIKELPANVPNLPQLRRLILMGFPNQSRFPWHKLQRFPNVFCLDHYAQGHDNHYDNQVARVYVKDSRLFYSFSESTKELVQEGEFLQSFYVQIAPSTVNIRRLENEQDMLVSRLQELAHKRSPYGDVYHRCIALEFSVMYMARSAIHQTARHVHMSTIDKYPHGLNTIFFKDHEKGAINVEFPSLQRMRLQELPLLKHLFDGDDIVLSAPTWKELHVRGCWSLQHLPRLSQEDLNQAVQVSGERAWWEKLIWDDDSSLTHRSYYNCKFPLPFASFNERATVTSYLR</sequence>
<dbReference type="PANTHER" id="PTHR47186:SF63">
    <property type="entry name" value="C-JID DOMAIN-CONTAINING PROTEIN"/>
    <property type="match status" value="1"/>
</dbReference>
<evidence type="ECO:0000313" key="3">
    <source>
        <dbReference type="EnsemblPlants" id="ONIVA11G05120.1"/>
    </source>
</evidence>
<dbReference type="AlphaFoldDB" id="A0A0E0IZ00"/>
<dbReference type="eggNOG" id="ENOG502RAVK">
    <property type="taxonomic scope" value="Eukaryota"/>
</dbReference>
<accession>A0A0E0IZ00</accession>
<evidence type="ECO:0000256" key="1">
    <source>
        <dbReference type="ARBA" id="ARBA00022614"/>
    </source>
</evidence>
<keyword evidence="1" id="KW-0433">Leucine-rich repeat</keyword>
<reference evidence="3" key="1">
    <citation type="submission" date="2015-04" db="UniProtKB">
        <authorList>
            <consortium name="EnsemblPlants"/>
        </authorList>
    </citation>
    <scope>IDENTIFICATION</scope>
    <source>
        <strain evidence="3">SL10</strain>
    </source>
</reference>
<keyword evidence="4" id="KW-1185">Reference proteome</keyword>
<dbReference type="SUPFAM" id="SSF52058">
    <property type="entry name" value="L domain-like"/>
    <property type="match status" value="1"/>
</dbReference>
<dbReference type="PANTHER" id="PTHR47186">
    <property type="entry name" value="LEUCINE-RICH REPEAT-CONTAINING PROTEIN 57"/>
    <property type="match status" value="1"/>
</dbReference>